<dbReference type="Pfam" id="PF07690">
    <property type="entry name" value="MFS_1"/>
    <property type="match status" value="1"/>
</dbReference>
<evidence type="ECO:0000313" key="8">
    <source>
        <dbReference type="Proteomes" id="UP001269144"/>
    </source>
</evidence>
<protein>
    <submittedName>
        <fullName evidence="7">MDR family MFS transporter</fullName>
    </submittedName>
</protein>
<dbReference type="Proteomes" id="UP001269144">
    <property type="component" value="Unassembled WGS sequence"/>
</dbReference>
<feature type="transmembrane region" description="Helical" evidence="5">
    <location>
        <begin position="342"/>
        <end position="360"/>
    </location>
</feature>
<keyword evidence="4 5" id="KW-0472">Membrane</keyword>
<evidence type="ECO:0000256" key="3">
    <source>
        <dbReference type="ARBA" id="ARBA00022989"/>
    </source>
</evidence>
<evidence type="ECO:0000256" key="5">
    <source>
        <dbReference type="SAM" id="Phobius"/>
    </source>
</evidence>
<gene>
    <name evidence="7" type="ORF">RGQ15_17755</name>
</gene>
<accession>A0ABU2HXE3</accession>
<feature type="transmembrane region" description="Helical" evidence="5">
    <location>
        <begin position="470"/>
        <end position="489"/>
    </location>
</feature>
<dbReference type="SUPFAM" id="SSF103473">
    <property type="entry name" value="MFS general substrate transporter"/>
    <property type="match status" value="1"/>
</dbReference>
<feature type="transmembrane region" description="Helical" evidence="5">
    <location>
        <begin position="231"/>
        <end position="256"/>
    </location>
</feature>
<dbReference type="PANTHER" id="PTHR23501">
    <property type="entry name" value="MAJOR FACILITATOR SUPERFAMILY"/>
    <property type="match status" value="1"/>
</dbReference>
<feature type="transmembrane region" description="Helical" evidence="5">
    <location>
        <begin position="277"/>
        <end position="299"/>
    </location>
</feature>
<keyword evidence="2 5" id="KW-0812">Transmembrane</keyword>
<comment type="subcellular location">
    <subcellularLocation>
        <location evidence="1">Membrane</location>
        <topology evidence="1">Multi-pass membrane protein</topology>
    </subcellularLocation>
</comment>
<dbReference type="RefSeq" id="WP_311162027.1">
    <property type="nucleotide sequence ID" value="NZ_JAVQLW010000003.1"/>
</dbReference>
<dbReference type="Gene3D" id="1.20.1720.10">
    <property type="entry name" value="Multidrug resistance protein D"/>
    <property type="match status" value="1"/>
</dbReference>
<feature type="transmembrane region" description="Helical" evidence="5">
    <location>
        <begin position="56"/>
        <end position="75"/>
    </location>
</feature>
<dbReference type="EMBL" id="JAVQLW010000003">
    <property type="protein sequence ID" value="MDS9469412.1"/>
    <property type="molecule type" value="Genomic_DNA"/>
</dbReference>
<feature type="transmembrane region" description="Helical" evidence="5">
    <location>
        <begin position="208"/>
        <end position="225"/>
    </location>
</feature>
<comment type="caution">
    <text evidence="7">The sequence shown here is derived from an EMBL/GenBank/DDBJ whole genome shotgun (WGS) entry which is preliminary data.</text>
</comment>
<evidence type="ECO:0000256" key="1">
    <source>
        <dbReference type="ARBA" id="ARBA00004141"/>
    </source>
</evidence>
<evidence type="ECO:0000256" key="4">
    <source>
        <dbReference type="ARBA" id="ARBA00023136"/>
    </source>
</evidence>
<keyword evidence="8" id="KW-1185">Reference proteome</keyword>
<dbReference type="PANTHER" id="PTHR23501:SF197">
    <property type="entry name" value="COMD"/>
    <property type="match status" value="1"/>
</dbReference>
<dbReference type="InterPro" id="IPR011701">
    <property type="entry name" value="MFS"/>
</dbReference>
<name>A0ABU2HXE3_9RHOB</name>
<feature type="transmembrane region" description="Helical" evidence="5">
    <location>
        <begin position="87"/>
        <end position="106"/>
    </location>
</feature>
<feature type="transmembrane region" description="Helical" evidence="5">
    <location>
        <begin position="21"/>
        <end position="44"/>
    </location>
</feature>
<feature type="transmembrane region" description="Helical" evidence="5">
    <location>
        <begin position="112"/>
        <end position="133"/>
    </location>
</feature>
<dbReference type="PROSITE" id="PS50850">
    <property type="entry name" value="MFS"/>
    <property type="match status" value="1"/>
</dbReference>
<dbReference type="CDD" id="cd17502">
    <property type="entry name" value="MFS_Azr1_MDR_like"/>
    <property type="match status" value="1"/>
</dbReference>
<feature type="domain" description="Major facilitator superfamily (MFS) profile" evidence="6">
    <location>
        <begin position="22"/>
        <end position="494"/>
    </location>
</feature>
<dbReference type="InterPro" id="IPR020846">
    <property type="entry name" value="MFS_dom"/>
</dbReference>
<dbReference type="Gene3D" id="1.20.1250.20">
    <property type="entry name" value="MFS general substrate transporter like domains"/>
    <property type="match status" value="1"/>
</dbReference>
<evidence type="ECO:0000313" key="7">
    <source>
        <dbReference type="EMBL" id="MDS9469412.1"/>
    </source>
</evidence>
<feature type="transmembrane region" description="Helical" evidence="5">
    <location>
        <begin position="145"/>
        <end position="164"/>
    </location>
</feature>
<reference evidence="8" key="1">
    <citation type="submission" date="2023-07" db="EMBL/GenBank/DDBJ databases">
        <title>Paracoccus sp. MBLB3053 whole genome sequence.</title>
        <authorList>
            <person name="Hwang C.Y."/>
            <person name="Cho E.-S."/>
            <person name="Seo M.-J."/>
        </authorList>
    </citation>
    <scope>NUCLEOTIDE SEQUENCE [LARGE SCALE GENOMIC DNA]</scope>
    <source>
        <strain evidence="8">MBLB3053</strain>
    </source>
</reference>
<proteinExistence type="predicted"/>
<feature type="transmembrane region" description="Helical" evidence="5">
    <location>
        <begin position="311"/>
        <end position="330"/>
    </location>
</feature>
<keyword evidence="3 5" id="KW-1133">Transmembrane helix</keyword>
<evidence type="ECO:0000256" key="2">
    <source>
        <dbReference type="ARBA" id="ARBA00022692"/>
    </source>
</evidence>
<organism evidence="7 8">
    <name type="scientific">Paracoccus aurantius</name>
    <dbReference type="NCBI Taxonomy" id="3073814"/>
    <lineage>
        <taxon>Bacteria</taxon>
        <taxon>Pseudomonadati</taxon>
        <taxon>Pseudomonadota</taxon>
        <taxon>Alphaproteobacteria</taxon>
        <taxon>Rhodobacterales</taxon>
        <taxon>Paracoccaceae</taxon>
        <taxon>Paracoccus</taxon>
    </lineage>
</organism>
<feature type="transmembrane region" description="Helical" evidence="5">
    <location>
        <begin position="176"/>
        <end position="196"/>
    </location>
</feature>
<dbReference type="InterPro" id="IPR036259">
    <property type="entry name" value="MFS_trans_sf"/>
</dbReference>
<evidence type="ECO:0000259" key="6">
    <source>
        <dbReference type="PROSITE" id="PS50850"/>
    </source>
</evidence>
<sequence length="514" mass="53684">MSQQPPLKAGPAGLTDRRRKVIFSFLMLSLFMATLDNQVVSTALPTIIGEFGAIERFGWIGSAYLLAQSAIMPVYGKLGDLFGRKYVMMFAVALFTLGSVLCGLAWSMDSLIAARAFQGLGAGGIMVSIFSINADLFEPRERARYQSFSSLVLMASGSIGPSLGGTMSQALGWRSIFLINLPIGIVALVGLAIMLPSRRPERQPKVDYLGALTLAVAIAGIVLWADSQSLFGSLTAAPALALPVLSAAALALWIAIERRAPEPIIPLSLFRDRNFSLLLIVGVVSGGIGIGMVNYHALFLQMTTGLSPARAGLFFIAITAGIAMGSLTSGRLISRTGRYKPWLVLGLSLTVLCLICLAMMPVNVPLWLVATVLLAQGIAIGLGQQAPVIGAQIASPAQDVGAATGAVTLSRMGGAALAISVYGAILTDRLMNTVVPGGGSIEKMTPDRMATLAPAARDAIALAYRGAFDWVYFAAVIMAGTGFLAATMLRPVMLSPAEPVAKPSQAIEASPGAG</sequence>